<dbReference type="EMBL" id="AP035768">
    <property type="protein sequence ID" value="BFO14317.1"/>
    <property type="molecule type" value="Genomic_DNA"/>
</dbReference>
<name>A0AAT9HAB2_9ACTN</name>
<feature type="transmembrane region" description="Helical" evidence="2">
    <location>
        <begin position="103"/>
        <end position="123"/>
    </location>
</feature>
<feature type="compositionally biased region" description="Low complexity" evidence="1">
    <location>
        <begin position="152"/>
        <end position="178"/>
    </location>
</feature>
<accession>A0AAT9HAB2</accession>
<feature type="transmembrane region" description="Helical" evidence="2">
    <location>
        <begin position="59"/>
        <end position="82"/>
    </location>
</feature>
<protein>
    <submittedName>
        <fullName evidence="3">Uncharacterized protein</fullName>
    </submittedName>
</protein>
<gene>
    <name evidence="3" type="ORF">SHKM778_07050</name>
</gene>
<keyword evidence="2" id="KW-1133">Transmembrane helix</keyword>
<feature type="compositionally biased region" description="Pro residues" evidence="1">
    <location>
        <begin position="227"/>
        <end position="236"/>
    </location>
</feature>
<reference evidence="3" key="2">
    <citation type="submission" date="2024-07" db="EMBL/GenBank/DDBJ databases">
        <title>Streptomyces haneummycinica sp. nov., a new antibiotic-producing actinobacterium isolated from marine sediment.</title>
        <authorList>
            <person name="Uemura M."/>
            <person name="Hamada M."/>
            <person name="Hirano S."/>
            <person name="Kobayashi K."/>
            <person name="Ohshiro T."/>
            <person name="Kobayashi T."/>
            <person name="Terahara T."/>
        </authorList>
    </citation>
    <scope>NUCLEOTIDE SEQUENCE</scope>
    <source>
        <strain evidence="3">KM77-8</strain>
    </source>
</reference>
<sequence length="236" mass="24159">MRVRRRSFGDFVKAFLAFVALAVLLAGVPLALATQAGWPFPDTFEPMEWLKQDISVDTFLAILTFVVWVAWAQFTACVLVEMKAALSGVGVPGRVPGAGPSQLLARQLVAAVLLVGAAAAGFAPGLGQLGQGPEGNQRPAVAASAQQTPGLLAQQQEQAAGAAAALAEQASHADASAGKQHGDTKFYRIQPPEGRHHDSSGRSPSGTSGTGAGTRRSSSSTGTAPSPTVPGCPRPV</sequence>
<dbReference type="AlphaFoldDB" id="A0AAT9HAB2"/>
<feature type="region of interest" description="Disordered" evidence="1">
    <location>
        <begin position="130"/>
        <end position="236"/>
    </location>
</feature>
<evidence type="ECO:0000313" key="3">
    <source>
        <dbReference type="EMBL" id="BFO14317.1"/>
    </source>
</evidence>
<evidence type="ECO:0000256" key="1">
    <source>
        <dbReference type="SAM" id="MobiDB-lite"/>
    </source>
</evidence>
<reference evidence="3" key="1">
    <citation type="submission" date="2024-06" db="EMBL/GenBank/DDBJ databases">
        <authorList>
            <consortium name="consrtm"/>
            <person name="Uemura M."/>
            <person name="Terahara T."/>
        </authorList>
    </citation>
    <scope>NUCLEOTIDE SEQUENCE</scope>
    <source>
        <strain evidence="3">KM77-8</strain>
    </source>
</reference>
<organism evidence="3">
    <name type="scientific">Streptomyces haneummycinicus</name>
    <dbReference type="NCBI Taxonomy" id="3074435"/>
    <lineage>
        <taxon>Bacteria</taxon>
        <taxon>Bacillati</taxon>
        <taxon>Actinomycetota</taxon>
        <taxon>Actinomycetes</taxon>
        <taxon>Kitasatosporales</taxon>
        <taxon>Streptomycetaceae</taxon>
        <taxon>Streptomyces</taxon>
    </lineage>
</organism>
<evidence type="ECO:0000256" key="2">
    <source>
        <dbReference type="SAM" id="Phobius"/>
    </source>
</evidence>
<proteinExistence type="predicted"/>
<keyword evidence="2" id="KW-0812">Transmembrane</keyword>
<keyword evidence="2" id="KW-0472">Membrane</keyword>
<feature type="compositionally biased region" description="Low complexity" evidence="1">
    <location>
        <begin position="201"/>
        <end position="226"/>
    </location>
</feature>